<sequence>MKLHTLAFVAMAMMMGEVVAGPIDVSVGPAKPLIEQGKGQQLLNIDFLIKNDSQDKVELSEIEVSVLGEAGKLVAQYRVGANGRSVFVVPNRFIEPGKSELVFNPLYAFPQDLDLSRLRYTFKFDVGDDTKYTIEVPVAPILYKTKAQLQLPVAGPVLVHDGHDFYGHHRRLPLLDPMAQALKWKRNFMRYSYDFVVTDEQGRMYKGDGLRNEDWYGWGKPILAPAGGKVIRAVSAIPDNAKDKGPSFGKDQFIADPSIMWGNHVEIEHGNGEISLLAHMKQGSVTVKVGDTVKAGQKVGEMGFSGDAFLVHLHYDLKDAPGFDADALPSPFNNFERLTGKRWLKVKQGQVDSGDVVRRLP</sequence>
<dbReference type="PANTHER" id="PTHR21666:SF270">
    <property type="entry name" value="MUREIN HYDROLASE ACTIVATOR ENVC"/>
    <property type="match status" value="1"/>
</dbReference>
<evidence type="ECO:0000313" key="4">
    <source>
        <dbReference type="Proteomes" id="UP000472320"/>
    </source>
</evidence>
<dbReference type="InterPro" id="IPR050570">
    <property type="entry name" value="Cell_wall_metabolism_enzyme"/>
</dbReference>
<dbReference type="EMBL" id="WNKX01000001">
    <property type="protein sequence ID" value="MTW09293.1"/>
    <property type="molecule type" value="Genomic_DNA"/>
</dbReference>
<organism evidence="3 4">
    <name type="scientific">Massilia eburnea</name>
    <dbReference type="NCBI Taxonomy" id="1776165"/>
    <lineage>
        <taxon>Bacteria</taxon>
        <taxon>Pseudomonadati</taxon>
        <taxon>Pseudomonadota</taxon>
        <taxon>Betaproteobacteria</taxon>
        <taxon>Burkholderiales</taxon>
        <taxon>Oxalobacteraceae</taxon>
        <taxon>Telluria group</taxon>
        <taxon>Massilia</taxon>
    </lineage>
</organism>
<comment type="caution">
    <text evidence="3">The sequence shown here is derived from an EMBL/GenBank/DDBJ whole genome shotgun (WGS) entry which is preliminary data.</text>
</comment>
<dbReference type="Proteomes" id="UP000472320">
    <property type="component" value="Unassembled WGS sequence"/>
</dbReference>
<protein>
    <submittedName>
        <fullName evidence="3">Peptidoglycan DD-metalloendopeptidase family protein</fullName>
    </submittedName>
</protein>
<dbReference type="Gene3D" id="2.70.70.10">
    <property type="entry name" value="Glucose Permease (Domain IIA)"/>
    <property type="match status" value="1"/>
</dbReference>
<evidence type="ECO:0000256" key="1">
    <source>
        <dbReference type="SAM" id="SignalP"/>
    </source>
</evidence>
<proteinExistence type="predicted"/>
<dbReference type="OrthoDB" id="9815245at2"/>
<evidence type="ECO:0000313" key="3">
    <source>
        <dbReference type="EMBL" id="MTW09293.1"/>
    </source>
</evidence>
<reference evidence="3 4" key="1">
    <citation type="submission" date="2019-11" db="EMBL/GenBank/DDBJ databases">
        <title>Type strains purchased from KCTC, JCM and DSMZ.</title>
        <authorList>
            <person name="Lu H."/>
        </authorList>
    </citation>
    <scope>NUCLEOTIDE SEQUENCE [LARGE SCALE GENOMIC DNA]</scope>
    <source>
        <strain evidence="3 4">JCM 31587</strain>
    </source>
</reference>
<dbReference type="InterPro" id="IPR016047">
    <property type="entry name" value="M23ase_b-sheet_dom"/>
</dbReference>
<dbReference type="PANTHER" id="PTHR21666">
    <property type="entry name" value="PEPTIDASE-RELATED"/>
    <property type="match status" value="1"/>
</dbReference>
<keyword evidence="1" id="KW-0732">Signal</keyword>
<feature type="chain" id="PRO_5027009716" evidence="1">
    <location>
        <begin position="21"/>
        <end position="361"/>
    </location>
</feature>
<dbReference type="InterPro" id="IPR011055">
    <property type="entry name" value="Dup_hybrid_motif"/>
</dbReference>
<accession>A0A6L6QC36</accession>
<feature type="domain" description="M23ase beta-sheet core" evidence="2">
    <location>
        <begin position="219"/>
        <end position="318"/>
    </location>
</feature>
<name>A0A6L6QC36_9BURK</name>
<dbReference type="AlphaFoldDB" id="A0A6L6QC36"/>
<gene>
    <name evidence="3" type="ORF">GM658_01640</name>
</gene>
<dbReference type="CDD" id="cd12797">
    <property type="entry name" value="M23_peptidase"/>
    <property type="match status" value="1"/>
</dbReference>
<dbReference type="RefSeq" id="WP_155452266.1">
    <property type="nucleotide sequence ID" value="NZ_WNKX01000001.1"/>
</dbReference>
<keyword evidence="4" id="KW-1185">Reference proteome</keyword>
<evidence type="ECO:0000259" key="2">
    <source>
        <dbReference type="Pfam" id="PF01551"/>
    </source>
</evidence>
<dbReference type="Pfam" id="PF01551">
    <property type="entry name" value="Peptidase_M23"/>
    <property type="match status" value="1"/>
</dbReference>
<feature type="signal peptide" evidence="1">
    <location>
        <begin position="1"/>
        <end position="20"/>
    </location>
</feature>
<dbReference type="GO" id="GO:0004222">
    <property type="term" value="F:metalloendopeptidase activity"/>
    <property type="evidence" value="ECO:0007669"/>
    <property type="project" value="TreeGrafter"/>
</dbReference>
<dbReference type="SUPFAM" id="SSF51261">
    <property type="entry name" value="Duplicated hybrid motif"/>
    <property type="match status" value="1"/>
</dbReference>